<dbReference type="EMBL" id="CP017708">
    <property type="protein sequence ID" value="AOY80423.1"/>
    <property type="molecule type" value="Genomic_DNA"/>
</dbReference>
<comment type="similarity">
    <text evidence="2">Belongs to the UPF0382 family.</text>
</comment>
<feature type="transmembrane region" description="Helical" evidence="6">
    <location>
        <begin position="70"/>
        <end position="92"/>
    </location>
</feature>
<evidence type="ECO:0000313" key="8">
    <source>
        <dbReference type="Proteomes" id="UP000176944"/>
    </source>
</evidence>
<evidence type="ECO:0000256" key="4">
    <source>
        <dbReference type="ARBA" id="ARBA00022989"/>
    </source>
</evidence>
<gene>
    <name evidence="7" type="ORF">BJP36_11350</name>
</gene>
<accession>A0A1D9FYL3</accession>
<organism evidence="7 8">
    <name type="scientific">Moorena producens (strain JHB)</name>
    <dbReference type="NCBI Taxonomy" id="1454205"/>
    <lineage>
        <taxon>Bacteria</taxon>
        <taxon>Bacillati</taxon>
        <taxon>Cyanobacteriota</taxon>
        <taxon>Cyanophyceae</taxon>
        <taxon>Coleofasciculales</taxon>
        <taxon>Coleofasciculaceae</taxon>
        <taxon>Moorena</taxon>
    </lineage>
</organism>
<dbReference type="PANTHER" id="PTHR43461">
    <property type="entry name" value="TRANSMEMBRANE PROTEIN 256"/>
    <property type="match status" value="1"/>
</dbReference>
<keyword evidence="4 6" id="KW-1133">Transmembrane helix</keyword>
<keyword evidence="5 6" id="KW-0472">Membrane</keyword>
<dbReference type="AlphaFoldDB" id="A0A1D9FYL3"/>
<dbReference type="InterPro" id="IPR006696">
    <property type="entry name" value="DUF423"/>
</dbReference>
<dbReference type="PANTHER" id="PTHR43461:SF1">
    <property type="entry name" value="TRANSMEMBRANE PROTEIN 256"/>
    <property type="match status" value="1"/>
</dbReference>
<feature type="transmembrane region" description="Helical" evidence="6">
    <location>
        <begin position="47"/>
        <end position="63"/>
    </location>
</feature>
<protein>
    <submittedName>
        <fullName evidence="7">DUF423 domain-containing protein</fullName>
    </submittedName>
</protein>
<sequence length="125" mass="12903">MTRIFLAIASILGGLSVAAGAFASHALKEKLTERGLEIFQTGARYQMYHSLALMLVALLLSRAEVAQTSLTVAGSAFIAGIAIFSGSLYALSLTGIKWLGAIAPLGGAALILGWGCLAIAAFSFQ</sequence>
<dbReference type="Proteomes" id="UP000176944">
    <property type="component" value="Chromosome"/>
</dbReference>
<dbReference type="Pfam" id="PF04241">
    <property type="entry name" value="DUF423"/>
    <property type="match status" value="1"/>
</dbReference>
<evidence type="ECO:0000313" key="7">
    <source>
        <dbReference type="EMBL" id="AOY80423.1"/>
    </source>
</evidence>
<evidence type="ECO:0000256" key="6">
    <source>
        <dbReference type="SAM" id="Phobius"/>
    </source>
</evidence>
<evidence type="ECO:0000256" key="5">
    <source>
        <dbReference type="ARBA" id="ARBA00023136"/>
    </source>
</evidence>
<feature type="transmembrane region" description="Helical" evidence="6">
    <location>
        <begin position="98"/>
        <end position="124"/>
    </location>
</feature>
<evidence type="ECO:0000256" key="2">
    <source>
        <dbReference type="ARBA" id="ARBA00009694"/>
    </source>
</evidence>
<comment type="subcellular location">
    <subcellularLocation>
        <location evidence="1">Membrane</location>
        <topology evidence="1">Multi-pass membrane protein</topology>
    </subcellularLocation>
</comment>
<name>A0A1D9FYL3_MOOP1</name>
<evidence type="ECO:0000256" key="3">
    <source>
        <dbReference type="ARBA" id="ARBA00022692"/>
    </source>
</evidence>
<keyword evidence="3 6" id="KW-0812">Transmembrane</keyword>
<evidence type="ECO:0000256" key="1">
    <source>
        <dbReference type="ARBA" id="ARBA00004141"/>
    </source>
</evidence>
<dbReference type="GO" id="GO:0005886">
    <property type="term" value="C:plasma membrane"/>
    <property type="evidence" value="ECO:0007669"/>
    <property type="project" value="TreeGrafter"/>
</dbReference>
<reference evidence="8" key="1">
    <citation type="submission" date="2016-10" db="EMBL/GenBank/DDBJ databases">
        <title>Comparative genomics uncovers the prolific and rare metabolic potential of the cyanobacterial genus Moorea.</title>
        <authorList>
            <person name="Leao T."/>
            <person name="Castelao G."/>
            <person name="Korobeynikov A."/>
            <person name="Monroe E.A."/>
            <person name="Podell S."/>
            <person name="Glukhov E."/>
            <person name="Allen E."/>
            <person name="Gerwick W.H."/>
            <person name="Gerwick L."/>
        </authorList>
    </citation>
    <scope>NUCLEOTIDE SEQUENCE [LARGE SCALE GENOMIC DNA]</scope>
    <source>
        <strain evidence="8">JHB</strain>
    </source>
</reference>
<proteinExistence type="inferred from homology"/>